<dbReference type="OrthoDB" id="10250282at2759"/>
<evidence type="ECO:0000313" key="3">
    <source>
        <dbReference type="Proteomes" id="UP000326759"/>
    </source>
</evidence>
<dbReference type="Proteomes" id="UP000326759">
    <property type="component" value="Unassembled WGS sequence"/>
</dbReference>
<reference evidence="2 3" key="1">
    <citation type="journal article" date="2019" name="PLoS Biol.">
        <title>Sex chromosomes control vertical transmission of feminizing Wolbachia symbionts in an isopod.</title>
        <authorList>
            <person name="Becking T."/>
            <person name="Chebbi M.A."/>
            <person name="Giraud I."/>
            <person name="Moumen B."/>
            <person name="Laverre T."/>
            <person name="Caubet Y."/>
            <person name="Peccoud J."/>
            <person name="Gilbert C."/>
            <person name="Cordaux R."/>
        </authorList>
    </citation>
    <scope>NUCLEOTIDE SEQUENCE [LARGE SCALE GENOMIC DNA]</scope>
    <source>
        <strain evidence="2">ANa2</strain>
        <tissue evidence="2">Whole body excluding digestive tract and cuticle</tissue>
    </source>
</reference>
<dbReference type="EMBL" id="SEYY01023237">
    <property type="protein sequence ID" value="KAB7494991.1"/>
    <property type="molecule type" value="Genomic_DNA"/>
</dbReference>
<protein>
    <recommendedName>
        <fullName evidence="4">Vanin-like protein 1</fullName>
    </recommendedName>
</protein>
<gene>
    <name evidence="2" type="ORF">Anas_03331</name>
</gene>
<evidence type="ECO:0000313" key="2">
    <source>
        <dbReference type="EMBL" id="KAB7494991.1"/>
    </source>
</evidence>
<feature type="non-terminal residue" evidence="2">
    <location>
        <position position="377"/>
    </location>
</feature>
<dbReference type="InterPro" id="IPR040154">
    <property type="entry name" value="Biotinidase/VNN"/>
</dbReference>
<name>A0A5N5SLP3_9CRUS</name>
<feature type="chain" id="PRO_5024415716" description="Vanin-like protein 1" evidence="1">
    <location>
        <begin position="25"/>
        <end position="377"/>
    </location>
</feature>
<sequence>MAVKGNLLFILIICLVNYVVSIEAVNVVEETVTYVGAVIEYEPYNIWDDEGKGYGVLQKNIEAVSSAARIAKLQFFTYTTYVPDPSDLVVPCNTSEANPNIEGLKLLSCVAKQESIYLVVNLLEAHPCSEETISSAPWSEYKIYDEDVNCPDSGFYFHNTETVLDRTGAVIARSVSGNICFDIGFEDPAYNNVRNRGIKNVISSTAWVDYLPFNTADLTQDGWSRGLKVNLLISGYHLPEEAKMGSGIYRQQFDEPPVYVYDKDSGNVLLVAEVKTTIETTQRPQTAKHTKVKKIQDKRIHLNTEEEEEEERVHVVFHERLQDYTSSSLLSGDEGDIFTVDVCGVDNFCCNLKYQYTGNLTYMLIALKGQFEVGGRY</sequence>
<dbReference type="Gene3D" id="3.60.110.10">
    <property type="entry name" value="Carbon-nitrogen hydrolase"/>
    <property type="match status" value="2"/>
</dbReference>
<keyword evidence="1" id="KW-0732">Signal</keyword>
<feature type="signal peptide" evidence="1">
    <location>
        <begin position="1"/>
        <end position="24"/>
    </location>
</feature>
<dbReference type="AlphaFoldDB" id="A0A5N5SLP3"/>
<evidence type="ECO:0008006" key="4">
    <source>
        <dbReference type="Google" id="ProtNLM"/>
    </source>
</evidence>
<organism evidence="2 3">
    <name type="scientific">Armadillidium nasatum</name>
    <dbReference type="NCBI Taxonomy" id="96803"/>
    <lineage>
        <taxon>Eukaryota</taxon>
        <taxon>Metazoa</taxon>
        <taxon>Ecdysozoa</taxon>
        <taxon>Arthropoda</taxon>
        <taxon>Crustacea</taxon>
        <taxon>Multicrustacea</taxon>
        <taxon>Malacostraca</taxon>
        <taxon>Eumalacostraca</taxon>
        <taxon>Peracarida</taxon>
        <taxon>Isopoda</taxon>
        <taxon>Oniscidea</taxon>
        <taxon>Crinocheta</taxon>
        <taxon>Armadillidiidae</taxon>
        <taxon>Armadillidium</taxon>
    </lineage>
</organism>
<accession>A0A5N5SLP3</accession>
<proteinExistence type="predicted"/>
<dbReference type="PANTHER" id="PTHR10609">
    <property type="entry name" value="BIOTINIDASE-RELATED"/>
    <property type="match status" value="1"/>
</dbReference>
<dbReference type="SUPFAM" id="SSF56317">
    <property type="entry name" value="Carbon-nitrogen hydrolase"/>
    <property type="match status" value="1"/>
</dbReference>
<comment type="caution">
    <text evidence="2">The sequence shown here is derived from an EMBL/GenBank/DDBJ whole genome shotgun (WGS) entry which is preliminary data.</text>
</comment>
<dbReference type="PANTHER" id="PTHR10609:SF14">
    <property type="entry name" value="BIOTINIDASE"/>
    <property type="match status" value="1"/>
</dbReference>
<keyword evidence="3" id="KW-1185">Reference proteome</keyword>
<dbReference type="InterPro" id="IPR036526">
    <property type="entry name" value="C-N_Hydrolase_sf"/>
</dbReference>
<evidence type="ECO:0000256" key="1">
    <source>
        <dbReference type="SAM" id="SignalP"/>
    </source>
</evidence>